<reference evidence="3 4" key="1">
    <citation type="submission" date="2011-08" db="EMBL/GenBank/DDBJ databases">
        <title>The Genome Sequence of Clostridium hathewayi WAL-18680.</title>
        <authorList>
            <consortium name="The Broad Institute Genome Sequencing Platform"/>
            <person name="Earl A."/>
            <person name="Ward D."/>
            <person name="Feldgarden M."/>
            <person name="Gevers D."/>
            <person name="Finegold S.M."/>
            <person name="Summanen P.H."/>
            <person name="Molitoris D.R."/>
            <person name="Song M."/>
            <person name="Daigneault M."/>
            <person name="Allen-Vercoe E."/>
            <person name="Young S.K."/>
            <person name="Zeng Q."/>
            <person name="Gargeya S."/>
            <person name="Fitzgerald M."/>
            <person name="Haas B."/>
            <person name="Abouelleil A."/>
            <person name="Alvarado L."/>
            <person name="Arachchi H.M."/>
            <person name="Berlin A."/>
            <person name="Brown A."/>
            <person name="Chapman S.B."/>
            <person name="Chen Z."/>
            <person name="Dunbar C."/>
            <person name="Freedman E."/>
            <person name="Gearin G."/>
            <person name="Gellesch M."/>
            <person name="Goldberg J."/>
            <person name="Griggs A."/>
            <person name="Gujja S."/>
            <person name="Heiman D."/>
            <person name="Howarth C."/>
            <person name="Larson L."/>
            <person name="Lui A."/>
            <person name="MacDonald P.J.P."/>
            <person name="Montmayeur A."/>
            <person name="Murphy C."/>
            <person name="Neiman D."/>
            <person name="Pearson M."/>
            <person name="Priest M."/>
            <person name="Roberts A."/>
            <person name="Saif S."/>
            <person name="Shea T."/>
            <person name="Shenoy N."/>
            <person name="Sisk P."/>
            <person name="Stolte C."/>
            <person name="Sykes S."/>
            <person name="Wortman J."/>
            <person name="Nusbaum C."/>
            <person name="Birren B."/>
        </authorList>
    </citation>
    <scope>NUCLEOTIDE SEQUENCE [LARGE SCALE GENOMIC DNA]</scope>
    <source>
        <strain evidence="3 4">WAL-18680</strain>
    </source>
</reference>
<proteinExistence type="predicted"/>
<sequence>MMRKRVLLTGAMMATMLTISACGSKNTTETTTAVETTTAMETTMEESTTEESTVTAEGMESEKAEDLTPEQIKSFAEEIQAAVAAQDIGWLADLSSYPVYVSLEEGEGSEIESVDDFMAIGEDKLFTEKLMTQIADVKPEELEVFGAGVIMGEDVNITFNNVDGEPKITGINL</sequence>
<organism evidence="3 4">
    <name type="scientific">Hungatella hathewayi WAL-18680</name>
    <dbReference type="NCBI Taxonomy" id="742737"/>
    <lineage>
        <taxon>Bacteria</taxon>
        <taxon>Bacillati</taxon>
        <taxon>Bacillota</taxon>
        <taxon>Clostridia</taxon>
        <taxon>Lachnospirales</taxon>
        <taxon>Lachnospiraceae</taxon>
        <taxon>Hungatella</taxon>
    </lineage>
</organism>
<name>G5IA99_9FIRM</name>
<evidence type="ECO:0000256" key="1">
    <source>
        <dbReference type="SAM" id="MobiDB-lite"/>
    </source>
</evidence>
<evidence type="ECO:0000313" key="4">
    <source>
        <dbReference type="Proteomes" id="UP000005384"/>
    </source>
</evidence>
<keyword evidence="2" id="KW-0732">Signal</keyword>
<dbReference type="EMBL" id="ADLN01000001">
    <property type="protein sequence ID" value="EHI61988.1"/>
    <property type="molecule type" value="Genomic_DNA"/>
</dbReference>
<feature type="region of interest" description="Disordered" evidence="1">
    <location>
        <begin position="41"/>
        <end position="67"/>
    </location>
</feature>
<comment type="caution">
    <text evidence="3">The sequence shown here is derived from an EMBL/GenBank/DDBJ whole genome shotgun (WGS) entry which is preliminary data.</text>
</comment>
<protein>
    <submittedName>
        <fullName evidence="3">Uncharacterized protein</fullName>
    </submittedName>
</protein>
<evidence type="ECO:0000313" key="3">
    <source>
        <dbReference type="EMBL" id="EHI61988.1"/>
    </source>
</evidence>
<gene>
    <name evidence="3" type="ORF">HMPREF9473_00439</name>
</gene>
<dbReference type="AlphaFoldDB" id="G5IA99"/>
<accession>G5IA99</accession>
<feature type="chain" id="PRO_5003478591" evidence="2">
    <location>
        <begin position="22"/>
        <end position="173"/>
    </location>
</feature>
<dbReference type="HOGENOM" id="CLU_118989_0_0_9"/>
<evidence type="ECO:0000256" key="2">
    <source>
        <dbReference type="SAM" id="SignalP"/>
    </source>
</evidence>
<keyword evidence="4" id="KW-1185">Reference proteome</keyword>
<dbReference type="PATRIC" id="fig|742737.3.peg.440"/>
<dbReference type="PROSITE" id="PS51257">
    <property type="entry name" value="PROKAR_LIPOPROTEIN"/>
    <property type="match status" value="1"/>
</dbReference>
<dbReference type="RefSeq" id="WP_006778421.1">
    <property type="nucleotide sequence ID" value="NZ_CP040506.1"/>
</dbReference>
<dbReference type="Proteomes" id="UP000005384">
    <property type="component" value="Unassembled WGS sequence"/>
</dbReference>
<feature type="signal peptide" evidence="2">
    <location>
        <begin position="1"/>
        <end position="21"/>
    </location>
</feature>